<evidence type="ECO:0000313" key="4">
    <source>
        <dbReference type="EMBL" id="MFD1701437.1"/>
    </source>
</evidence>
<protein>
    <submittedName>
        <fullName evidence="4">Quinoprotein relay system zinc metallohydrolase 2</fullName>
    </submittedName>
</protein>
<keyword evidence="5" id="KW-1185">Reference proteome</keyword>
<dbReference type="PANTHER" id="PTHR42951">
    <property type="entry name" value="METALLO-BETA-LACTAMASE DOMAIN-CONTAINING"/>
    <property type="match status" value="1"/>
</dbReference>
<feature type="signal peptide" evidence="2">
    <location>
        <begin position="1"/>
        <end position="29"/>
    </location>
</feature>
<gene>
    <name evidence="4" type="ORF">ACFSCV_00310</name>
</gene>
<feature type="chain" id="PRO_5045654789" evidence="2">
    <location>
        <begin position="30"/>
        <end position="314"/>
    </location>
</feature>
<evidence type="ECO:0000256" key="1">
    <source>
        <dbReference type="ARBA" id="ARBA00005250"/>
    </source>
</evidence>
<dbReference type="SUPFAM" id="SSF56281">
    <property type="entry name" value="Metallo-hydrolase/oxidoreductase"/>
    <property type="match status" value="1"/>
</dbReference>
<dbReference type="CDD" id="cd16282">
    <property type="entry name" value="metallo-hydrolase-like_MBL-fold"/>
    <property type="match status" value="1"/>
</dbReference>
<dbReference type="InterPro" id="IPR050855">
    <property type="entry name" value="NDM-1-like"/>
</dbReference>
<sequence length="314" mass="33711">MRATSCFRGLLRLTAAVVAGLGLGGPARAAEPLPTAEIAPGVFVYQAPYELLAPGNGGAIANVGFVVGRDAVAVIDTGNTLQAGERLLAAVRARTALPIRYVINTHMHPDHTLGDAAFRGEGARFVAHAKYPRALQARAQSYIEAGRRAIGDGFAPDAVVMPDTTVADRLTLDLGGRSLELQAEPTAHTDNDLTVFDPSTGTWFLGDLLFMGHLPSVDGSLEGWLRVMSRVKARPVERVVPGHGPASAPWPQALEPQQRYFDRLRADVKALLDAGASLREASEKAGLSERDAWALFDEFNARNAIAAYRELEWR</sequence>
<comment type="caution">
    <text evidence="4">The sequence shown here is derived from an EMBL/GenBank/DDBJ whole genome shotgun (WGS) entry which is preliminary data.</text>
</comment>
<dbReference type="Pfam" id="PF00753">
    <property type="entry name" value="Lactamase_B"/>
    <property type="match status" value="1"/>
</dbReference>
<evidence type="ECO:0000256" key="2">
    <source>
        <dbReference type="SAM" id="SignalP"/>
    </source>
</evidence>
<dbReference type="PANTHER" id="PTHR42951:SF4">
    <property type="entry name" value="ACYL-COENZYME A THIOESTERASE MBLAC2"/>
    <property type="match status" value="1"/>
</dbReference>
<dbReference type="InterPro" id="IPR036866">
    <property type="entry name" value="RibonucZ/Hydroxyglut_hydro"/>
</dbReference>
<dbReference type="SMART" id="SM00849">
    <property type="entry name" value="Lactamase_B"/>
    <property type="match status" value="1"/>
</dbReference>
<dbReference type="Gene3D" id="3.60.15.10">
    <property type="entry name" value="Ribonuclease Z/Hydroxyacylglutathione hydrolase-like"/>
    <property type="match status" value="1"/>
</dbReference>
<dbReference type="InterPro" id="IPR001279">
    <property type="entry name" value="Metallo-B-lactamas"/>
</dbReference>
<dbReference type="EMBL" id="JBHUER010000001">
    <property type="protein sequence ID" value="MFD1701437.1"/>
    <property type="molecule type" value="Genomic_DNA"/>
</dbReference>
<reference evidence="5" key="1">
    <citation type="journal article" date="2019" name="Int. J. Syst. Evol. Microbiol.">
        <title>The Global Catalogue of Microorganisms (GCM) 10K type strain sequencing project: providing services to taxonomists for standard genome sequencing and annotation.</title>
        <authorList>
            <consortium name="The Broad Institute Genomics Platform"/>
            <consortium name="The Broad Institute Genome Sequencing Center for Infectious Disease"/>
            <person name="Wu L."/>
            <person name="Ma J."/>
        </authorList>
    </citation>
    <scope>NUCLEOTIDE SEQUENCE [LARGE SCALE GENOMIC DNA]</scope>
    <source>
        <strain evidence="5">KCTC 23707</strain>
    </source>
</reference>
<dbReference type="InterPro" id="IPR030829">
    <property type="entry name" value="SoxH-rel_PQQ_2"/>
</dbReference>
<dbReference type="RefSeq" id="WP_378795883.1">
    <property type="nucleotide sequence ID" value="NZ_JBHUER010000001.1"/>
</dbReference>
<accession>A0ABW4K109</accession>
<dbReference type="NCBIfam" id="TIGR04559">
    <property type="entry name" value="SoxH_rel_PQQ_2"/>
    <property type="match status" value="1"/>
</dbReference>
<comment type="similarity">
    <text evidence="1">Belongs to the metallo-beta-lactamase superfamily. Class-B beta-lactamase family.</text>
</comment>
<keyword evidence="2" id="KW-0732">Signal</keyword>
<evidence type="ECO:0000313" key="5">
    <source>
        <dbReference type="Proteomes" id="UP001597308"/>
    </source>
</evidence>
<feature type="domain" description="Metallo-beta-lactamase" evidence="3">
    <location>
        <begin position="60"/>
        <end position="243"/>
    </location>
</feature>
<dbReference type="Proteomes" id="UP001597308">
    <property type="component" value="Unassembled WGS sequence"/>
</dbReference>
<evidence type="ECO:0000259" key="3">
    <source>
        <dbReference type="SMART" id="SM00849"/>
    </source>
</evidence>
<proteinExistence type="inferred from homology"/>
<name>A0ABW4K109_9HYPH</name>
<organism evidence="4 5">
    <name type="scientific">Methylopila henanensis</name>
    <dbReference type="NCBI Taxonomy" id="873516"/>
    <lineage>
        <taxon>Bacteria</taxon>
        <taxon>Pseudomonadati</taxon>
        <taxon>Pseudomonadota</taxon>
        <taxon>Alphaproteobacteria</taxon>
        <taxon>Hyphomicrobiales</taxon>
        <taxon>Methylopilaceae</taxon>
        <taxon>Methylopila</taxon>
    </lineage>
</organism>